<accession>A0ABX1GQB5</accession>
<dbReference type="RefSeq" id="WP_168551190.1">
    <property type="nucleotide sequence ID" value="NZ_JAAWWL010000001.1"/>
</dbReference>
<dbReference type="EMBL" id="JAAWWL010000001">
    <property type="protein sequence ID" value="NKI30987.1"/>
    <property type="molecule type" value="Genomic_DNA"/>
</dbReference>
<dbReference type="Pfam" id="PF03160">
    <property type="entry name" value="Calx-beta"/>
    <property type="match status" value="1"/>
</dbReference>
<dbReference type="InterPro" id="IPR032675">
    <property type="entry name" value="LRR_dom_sf"/>
</dbReference>
<keyword evidence="3" id="KW-0106">Calcium</keyword>
<evidence type="ECO:0000313" key="5">
    <source>
        <dbReference type="EMBL" id="NKI30987.1"/>
    </source>
</evidence>
<dbReference type="Proteomes" id="UP000718451">
    <property type="component" value="Unassembled WGS sequence"/>
</dbReference>
<feature type="domain" description="Calx-beta" evidence="4">
    <location>
        <begin position="275"/>
        <end position="339"/>
    </location>
</feature>
<comment type="caution">
    <text evidence="5">The sequence shown here is derived from an EMBL/GenBank/DDBJ whole genome shotgun (WGS) entry which is preliminary data.</text>
</comment>
<name>A0ABX1GQB5_9FLAO</name>
<dbReference type="InterPro" id="IPR003644">
    <property type="entry name" value="Calx_beta"/>
</dbReference>
<evidence type="ECO:0000256" key="1">
    <source>
        <dbReference type="ARBA" id="ARBA00022729"/>
    </source>
</evidence>
<gene>
    <name evidence="5" type="ORF">HCU67_03465</name>
</gene>
<keyword evidence="6" id="KW-1185">Reference proteome</keyword>
<feature type="non-terminal residue" evidence="5">
    <location>
        <position position="340"/>
    </location>
</feature>
<proteinExistence type="predicted"/>
<evidence type="ECO:0000259" key="4">
    <source>
        <dbReference type="Pfam" id="PF03160"/>
    </source>
</evidence>
<dbReference type="SUPFAM" id="SSF52058">
    <property type="entry name" value="L domain-like"/>
    <property type="match status" value="1"/>
</dbReference>
<protein>
    <recommendedName>
        <fullName evidence="4">Calx-beta domain-containing protein</fullName>
    </recommendedName>
</protein>
<organism evidence="5 6">
    <name type="scientific">Croceivirga thetidis</name>
    <dbReference type="NCBI Taxonomy" id="2721623"/>
    <lineage>
        <taxon>Bacteria</taxon>
        <taxon>Pseudomonadati</taxon>
        <taxon>Bacteroidota</taxon>
        <taxon>Flavobacteriia</taxon>
        <taxon>Flavobacteriales</taxon>
        <taxon>Flavobacteriaceae</taxon>
        <taxon>Croceivirga</taxon>
    </lineage>
</organism>
<evidence type="ECO:0000256" key="2">
    <source>
        <dbReference type="ARBA" id="ARBA00022737"/>
    </source>
</evidence>
<evidence type="ECO:0000313" key="6">
    <source>
        <dbReference type="Proteomes" id="UP000718451"/>
    </source>
</evidence>
<evidence type="ECO:0000256" key="3">
    <source>
        <dbReference type="ARBA" id="ARBA00022837"/>
    </source>
</evidence>
<dbReference type="InterPro" id="IPR038081">
    <property type="entry name" value="CalX-like_sf"/>
</dbReference>
<dbReference type="Gene3D" id="3.80.10.10">
    <property type="entry name" value="Ribonuclease Inhibitor"/>
    <property type="match status" value="1"/>
</dbReference>
<dbReference type="SUPFAM" id="SSF141072">
    <property type="entry name" value="CalX-like"/>
    <property type="match status" value="1"/>
</dbReference>
<sequence>MRKKIAIIFVVTVFGTVNFLFGQDCTAVVFGDGNLETFLLDPTNSNNIRDINGDPVDLDPLGTGSVCAEEAELVAFLSLSGANPDNEPVINTTGIGITSLVGLEAFTNLRFLYAQNNPIINIDLRANLELIDFRGFDGNTGNGIGTIQTVDLRGLTNLEVVGLNNNVINSLLLENNSALRILNFSNNQLSGDFDFSLFDTQLVLTGALALGSNPGPFCIEVSDKVNADTRVANGDWFVGAFDETIFQDTPCNGVPLATIAATDADAVENPADPGTFTVTLDQANNSGGDIFVNYTVGGTATEGTDYTTLVGSVTIANGATTGTVSIDPLDDALVEGPETV</sequence>
<keyword evidence="2" id="KW-0677">Repeat</keyword>
<dbReference type="Gene3D" id="2.60.40.2030">
    <property type="match status" value="1"/>
</dbReference>
<keyword evidence="1" id="KW-0732">Signal</keyword>
<reference evidence="5 6" key="1">
    <citation type="submission" date="2020-04" db="EMBL/GenBank/DDBJ databases">
        <authorList>
            <person name="Yoon J."/>
        </authorList>
    </citation>
    <scope>NUCLEOTIDE SEQUENCE [LARGE SCALE GENOMIC DNA]</scope>
    <source>
        <strain evidence="5 6">DJ-13</strain>
    </source>
</reference>